<feature type="transmembrane region" description="Helical" evidence="1">
    <location>
        <begin position="109"/>
        <end position="132"/>
    </location>
</feature>
<feature type="transmembrane region" description="Helical" evidence="1">
    <location>
        <begin position="139"/>
        <end position="157"/>
    </location>
</feature>
<accession>A0A942U5M0</accession>
<keyword evidence="1" id="KW-0472">Membrane</keyword>
<sequence length="193" mass="22761">MLNVIRLNIRSIKIWEVIMFIPAVFVLAFLASPNFMHPYYMWIFYLTFGLSSISLNPKKHEKVQRTIFSLPITKKEYIGAIYLLVVIWFFLATIVTTFIAFMIDREMEFFTFELWITMFFLFLFFSSIYLPFGMFFKRAGMIIPIALITFIITIRETSGVSEIHFHPILFISIIIFGLSYYLSTMIIKGKDIS</sequence>
<proteinExistence type="predicted"/>
<comment type="caution">
    <text evidence="2">The sequence shown here is derived from an EMBL/GenBank/DDBJ whole genome shotgun (WGS) entry which is preliminary data.</text>
</comment>
<dbReference type="InterPro" id="IPR025699">
    <property type="entry name" value="ABC2_memb-like"/>
</dbReference>
<keyword evidence="1" id="KW-1133">Transmembrane helix</keyword>
<keyword evidence="1" id="KW-0812">Transmembrane</keyword>
<evidence type="ECO:0000256" key="1">
    <source>
        <dbReference type="SAM" id="Phobius"/>
    </source>
</evidence>
<gene>
    <name evidence="2" type="ORF">KHA99_10170</name>
</gene>
<dbReference type="AlphaFoldDB" id="A0A942U5M0"/>
<dbReference type="Proteomes" id="UP000679749">
    <property type="component" value="Unassembled WGS sequence"/>
</dbReference>
<evidence type="ECO:0000313" key="2">
    <source>
        <dbReference type="EMBL" id="MBS4212808.1"/>
    </source>
</evidence>
<evidence type="ECO:0000313" key="3">
    <source>
        <dbReference type="Proteomes" id="UP000679749"/>
    </source>
</evidence>
<feature type="transmembrane region" description="Helical" evidence="1">
    <location>
        <begin position="163"/>
        <end position="182"/>
    </location>
</feature>
<dbReference type="Pfam" id="PF13346">
    <property type="entry name" value="ABC2_membrane_5"/>
    <property type="match status" value="1"/>
</dbReference>
<dbReference type="EMBL" id="JAGYPF010000002">
    <property type="protein sequence ID" value="MBS4212808.1"/>
    <property type="molecule type" value="Genomic_DNA"/>
</dbReference>
<protein>
    <submittedName>
        <fullName evidence="2">ABC-2 transporter permease</fullName>
    </submittedName>
</protein>
<feature type="transmembrane region" description="Helical" evidence="1">
    <location>
        <begin position="77"/>
        <end position="103"/>
    </location>
</feature>
<dbReference type="RefSeq" id="WP_213117335.1">
    <property type="nucleotide sequence ID" value="NZ_JAGYPF010000002.1"/>
</dbReference>
<reference evidence="2" key="1">
    <citation type="submission" date="2021-05" db="EMBL/GenBank/DDBJ databases">
        <title>Novel Bacillus species.</title>
        <authorList>
            <person name="Liu G."/>
        </authorList>
    </citation>
    <scope>NUCLEOTIDE SEQUENCE</scope>
    <source>
        <strain evidence="2">FJAT-49825</strain>
    </source>
</reference>
<organism evidence="2 3">
    <name type="scientific">Neobacillus rhizophilus</name>
    <dbReference type="NCBI Taxonomy" id="2833579"/>
    <lineage>
        <taxon>Bacteria</taxon>
        <taxon>Bacillati</taxon>
        <taxon>Bacillota</taxon>
        <taxon>Bacilli</taxon>
        <taxon>Bacillales</taxon>
        <taxon>Bacillaceae</taxon>
        <taxon>Neobacillus</taxon>
    </lineage>
</organism>
<feature type="transmembrane region" description="Helical" evidence="1">
    <location>
        <begin position="39"/>
        <end position="56"/>
    </location>
</feature>
<keyword evidence="3" id="KW-1185">Reference proteome</keyword>
<feature type="transmembrane region" description="Helical" evidence="1">
    <location>
        <begin position="12"/>
        <end position="33"/>
    </location>
</feature>
<name>A0A942U5M0_9BACI</name>